<dbReference type="PROSITE" id="PS51713">
    <property type="entry name" value="G_ERA"/>
    <property type="match status" value="1"/>
</dbReference>
<evidence type="ECO:0000256" key="4">
    <source>
        <dbReference type="ARBA" id="ARBA00022884"/>
    </source>
</evidence>
<dbReference type="PRINTS" id="PR00326">
    <property type="entry name" value="GTP1OBG"/>
</dbReference>
<gene>
    <name evidence="10" type="primary">LOC115217375</name>
</gene>
<reference evidence="10" key="1">
    <citation type="submission" date="2025-08" db="UniProtKB">
        <authorList>
            <consortium name="RefSeq"/>
        </authorList>
    </citation>
    <scope>IDENTIFICATION</scope>
</reference>
<dbReference type="KEGG" id="osn:115217375"/>
<sequence>MSSSVCKHVFSVLCYYRPARVKQLLCTLDRQRFTLVPRSKQFYHTLPNNNHLSDNSDGGDLQNNSYVHQIDENKDITSAEITSTYISEKYRNEIEKGIGRTHEEQQERFLLPPDQPDDAKILRFGIIGVPNAGKSTLVNQLVNWKMSSVSSKVHTTRKNTLGVLTENNNQIVFVDTPGLVTSKSFSKHSLDRNMITDPENCIQAVDMIGIIVDVSNRWYSRELGQSILQLLYCNTHIPAILILNKIDKVDKKNHLLEITRILTEGRVDNKKADFIRKNVKVNEKILKEIFQKHGLKLKKSNIPDHYHTQTETQTSLDSDLVSEFPVKSSVDIEDNVQAESWQDYHKRMQNIRSKVKDKKGWPKFKNVFMISALNNDGVSDLKNYLLSNTQPGDWEFHSSFITNQDPVFLAKNLVWEKLLDILPEEVPYNVKIMIELWELDDKETLNIFFNIICIKKKHVHMIIGKKGHKIKALIAEAQQSLMDAFRINILLKINVKLVTKK</sequence>
<dbReference type="AlphaFoldDB" id="A0A6P7SXP4"/>
<feature type="region of interest" description="G4" evidence="7">
    <location>
        <begin position="244"/>
        <end position="247"/>
    </location>
</feature>
<dbReference type="GO" id="GO:0005759">
    <property type="term" value="C:mitochondrial matrix"/>
    <property type="evidence" value="ECO:0007669"/>
    <property type="project" value="TreeGrafter"/>
</dbReference>
<feature type="domain" description="Era-type G" evidence="8">
    <location>
        <begin position="120"/>
        <end position="392"/>
    </location>
</feature>
<dbReference type="GO" id="GO:0043024">
    <property type="term" value="F:ribosomal small subunit binding"/>
    <property type="evidence" value="ECO:0007669"/>
    <property type="project" value="TreeGrafter"/>
</dbReference>
<dbReference type="NCBIfam" id="TIGR00231">
    <property type="entry name" value="small_GTP"/>
    <property type="match status" value="1"/>
</dbReference>
<dbReference type="FunFam" id="3.40.50.300:FF:002220">
    <property type="entry name" value="GTPase Era, mitochondrial"/>
    <property type="match status" value="1"/>
</dbReference>
<dbReference type="InterPro" id="IPR009019">
    <property type="entry name" value="KH_sf_prok-type"/>
</dbReference>
<dbReference type="GO" id="GO:0005525">
    <property type="term" value="F:GTP binding"/>
    <property type="evidence" value="ECO:0007669"/>
    <property type="project" value="UniProtKB-UniRule"/>
</dbReference>
<dbReference type="InterPro" id="IPR005225">
    <property type="entry name" value="Small_GTP-bd"/>
</dbReference>
<keyword evidence="5 7" id="KW-0342">GTP-binding</keyword>
<feature type="region of interest" description="G5" evidence="7">
    <location>
        <begin position="370"/>
        <end position="372"/>
    </location>
</feature>
<keyword evidence="4" id="KW-0694">RNA-binding</keyword>
<evidence type="ECO:0000256" key="1">
    <source>
        <dbReference type="ARBA" id="ARBA00007921"/>
    </source>
</evidence>
<comment type="similarity">
    <text evidence="1 7">Belongs to the TRAFAC class TrmE-Era-EngA-EngB-Septin-like GTPase superfamily. Era GTPase family.</text>
</comment>
<accession>A0A6P7SXP4</accession>
<dbReference type="PANTHER" id="PTHR42698:SF1">
    <property type="entry name" value="GTPASE ERA, MITOCHONDRIAL"/>
    <property type="match status" value="1"/>
</dbReference>
<dbReference type="Gene3D" id="3.40.50.300">
    <property type="entry name" value="P-loop containing nucleotide triphosphate hydrolases"/>
    <property type="match status" value="1"/>
</dbReference>
<dbReference type="Proteomes" id="UP000515154">
    <property type="component" value="Linkage group LG1"/>
</dbReference>
<dbReference type="RefSeq" id="XP_029642952.1">
    <property type="nucleotide sequence ID" value="XM_029787092.2"/>
</dbReference>
<feature type="region of interest" description="G3" evidence="7">
    <location>
        <begin position="175"/>
        <end position="178"/>
    </location>
</feature>
<name>A0A6P7SXP4_9MOLL</name>
<dbReference type="GO" id="GO:0000028">
    <property type="term" value="P:ribosomal small subunit assembly"/>
    <property type="evidence" value="ECO:0007669"/>
    <property type="project" value="TreeGrafter"/>
</dbReference>
<dbReference type="InterPro" id="IPR027417">
    <property type="entry name" value="P-loop_NTPase"/>
</dbReference>
<dbReference type="InterPro" id="IPR015946">
    <property type="entry name" value="KH_dom-like_a/b"/>
</dbReference>
<dbReference type="HAMAP" id="MF_00367">
    <property type="entry name" value="GTPase_Era"/>
    <property type="match status" value="1"/>
</dbReference>
<evidence type="ECO:0000256" key="6">
    <source>
        <dbReference type="ARBA" id="ARBA00030975"/>
    </source>
</evidence>
<dbReference type="PANTHER" id="PTHR42698">
    <property type="entry name" value="GTPASE ERA"/>
    <property type="match status" value="1"/>
</dbReference>
<feature type="region of interest" description="G2" evidence="7">
    <location>
        <begin position="154"/>
        <end position="158"/>
    </location>
</feature>
<evidence type="ECO:0000313" key="10">
    <source>
        <dbReference type="RefSeq" id="XP_029642952.1"/>
    </source>
</evidence>
<dbReference type="GO" id="GO:0019843">
    <property type="term" value="F:rRNA binding"/>
    <property type="evidence" value="ECO:0007669"/>
    <property type="project" value="TreeGrafter"/>
</dbReference>
<dbReference type="InterPro" id="IPR005662">
    <property type="entry name" value="GTPase_Era-like"/>
</dbReference>
<evidence type="ECO:0000313" key="9">
    <source>
        <dbReference type="Proteomes" id="UP000515154"/>
    </source>
</evidence>
<dbReference type="SUPFAM" id="SSF54814">
    <property type="entry name" value="Prokaryotic type KH domain (KH-domain type II)"/>
    <property type="match status" value="1"/>
</dbReference>
<dbReference type="Gene3D" id="3.30.300.20">
    <property type="match status" value="1"/>
</dbReference>
<dbReference type="InterPro" id="IPR004044">
    <property type="entry name" value="KH_dom_type_2"/>
</dbReference>
<evidence type="ECO:0000256" key="7">
    <source>
        <dbReference type="PROSITE-ProRule" id="PRU01050"/>
    </source>
</evidence>
<dbReference type="CDD" id="cd04163">
    <property type="entry name" value="Era"/>
    <property type="match status" value="1"/>
</dbReference>
<evidence type="ECO:0000256" key="3">
    <source>
        <dbReference type="ARBA" id="ARBA00022741"/>
    </source>
</evidence>
<dbReference type="CDD" id="cd22534">
    <property type="entry name" value="KH-II_Era"/>
    <property type="match status" value="1"/>
</dbReference>
<dbReference type="InterPro" id="IPR006073">
    <property type="entry name" value="GTP-bd"/>
</dbReference>
<dbReference type="Pfam" id="PF07650">
    <property type="entry name" value="KH_2"/>
    <property type="match status" value="1"/>
</dbReference>
<dbReference type="InterPro" id="IPR030388">
    <property type="entry name" value="G_ERA_dom"/>
</dbReference>
<evidence type="ECO:0000256" key="5">
    <source>
        <dbReference type="ARBA" id="ARBA00023134"/>
    </source>
</evidence>
<evidence type="ECO:0000259" key="8">
    <source>
        <dbReference type="PROSITE" id="PS51713"/>
    </source>
</evidence>
<keyword evidence="3 7" id="KW-0547">Nucleotide-binding</keyword>
<protein>
    <recommendedName>
        <fullName evidence="2">GTPase Era, mitochondrial</fullName>
    </recommendedName>
    <alternativeName>
        <fullName evidence="6">ERA-like protein 1</fullName>
    </alternativeName>
</protein>
<evidence type="ECO:0000256" key="2">
    <source>
        <dbReference type="ARBA" id="ARBA00019149"/>
    </source>
</evidence>
<dbReference type="Pfam" id="PF01926">
    <property type="entry name" value="MMR_HSR1"/>
    <property type="match status" value="1"/>
</dbReference>
<keyword evidence="9" id="KW-1185">Reference proteome</keyword>
<organism evidence="9 10">
    <name type="scientific">Octopus sinensis</name>
    <name type="common">East Asian common octopus</name>
    <dbReference type="NCBI Taxonomy" id="2607531"/>
    <lineage>
        <taxon>Eukaryota</taxon>
        <taxon>Metazoa</taxon>
        <taxon>Spiralia</taxon>
        <taxon>Lophotrochozoa</taxon>
        <taxon>Mollusca</taxon>
        <taxon>Cephalopoda</taxon>
        <taxon>Coleoidea</taxon>
        <taxon>Octopodiformes</taxon>
        <taxon>Octopoda</taxon>
        <taxon>Incirrata</taxon>
        <taxon>Octopodidae</taxon>
        <taxon>Octopus</taxon>
    </lineage>
</organism>
<proteinExistence type="inferred from homology"/>
<feature type="region of interest" description="G1" evidence="7">
    <location>
        <begin position="128"/>
        <end position="135"/>
    </location>
</feature>
<dbReference type="SUPFAM" id="SSF52540">
    <property type="entry name" value="P-loop containing nucleoside triphosphate hydrolases"/>
    <property type="match status" value="1"/>
</dbReference>